<accession>A0ABM7V5N9</accession>
<reference evidence="1 2" key="1">
    <citation type="journal article" date="2022" name="Int. J. Syst. Evol. Microbiol.">
        <title>Flavobacterium ammonificans sp. nov. and Flavobacterium ammoniigenes sp. nov., ammonifying bacteria isolated from surface river water.</title>
        <authorList>
            <person name="Watanabe K."/>
            <person name="Kitamura T."/>
            <person name="Ogata Y."/>
            <person name="Shindo C."/>
            <person name="Suda W."/>
        </authorList>
    </citation>
    <scope>NUCLEOTIDE SEQUENCE [LARGE SCALE GENOMIC DNA]</scope>
    <source>
        <strain evidence="1 2">GENT5</strain>
    </source>
</reference>
<organism evidence="1 2">
    <name type="scientific">Flavobacterium ammoniigenes</name>
    <dbReference type="NCBI Taxonomy" id="1751095"/>
    <lineage>
        <taxon>Bacteria</taxon>
        <taxon>Pseudomonadati</taxon>
        <taxon>Bacteroidota</taxon>
        <taxon>Flavobacteriia</taxon>
        <taxon>Flavobacteriales</taxon>
        <taxon>Flavobacteriaceae</taxon>
        <taxon>Flavobacterium</taxon>
    </lineage>
</organism>
<dbReference type="Proteomes" id="UP001319867">
    <property type="component" value="Chromosome"/>
</dbReference>
<dbReference type="RefSeq" id="WP_229316277.1">
    <property type="nucleotide sequence ID" value="NZ_AP025184.1"/>
</dbReference>
<keyword evidence="2" id="KW-1185">Reference proteome</keyword>
<protein>
    <submittedName>
        <fullName evidence="1">Uncharacterized protein</fullName>
    </submittedName>
</protein>
<reference evidence="1 2" key="2">
    <citation type="journal article" date="2022" name="Microorganisms">
        <title>Complete Genome Sequences of Two Flavobacterium ammonificans Strains and a Flavobacterium ammoniigenes Strain of Ammonifying Bacterioplankton Isolated from Surface River Water.</title>
        <authorList>
            <person name="Suda W."/>
            <person name="Ogata Y."/>
            <person name="Shindo C."/>
            <person name="Watanabe K."/>
        </authorList>
    </citation>
    <scope>NUCLEOTIDE SEQUENCE [LARGE SCALE GENOMIC DNA]</scope>
    <source>
        <strain evidence="1 2">GENT5</strain>
    </source>
</reference>
<evidence type="ECO:0000313" key="2">
    <source>
        <dbReference type="Proteomes" id="UP001319867"/>
    </source>
</evidence>
<dbReference type="EMBL" id="AP025184">
    <property type="protein sequence ID" value="BDB54880.1"/>
    <property type="molecule type" value="Genomic_DNA"/>
</dbReference>
<evidence type="ECO:0000313" key="1">
    <source>
        <dbReference type="EMBL" id="BDB54880.1"/>
    </source>
</evidence>
<name>A0ABM7V5N9_9FLAO</name>
<sequence>MKKLELNQMENLSGGLTSRQWGCALGGIAAGLSVPGPWSPIIGGLATASCFLLN</sequence>
<gene>
    <name evidence="1" type="ORF">GENT5_11850</name>
</gene>
<proteinExistence type="predicted"/>